<dbReference type="GO" id="GO:0031179">
    <property type="term" value="P:peptide modification"/>
    <property type="evidence" value="ECO:0007669"/>
    <property type="project" value="InterPro"/>
</dbReference>
<protein>
    <recommendedName>
        <fullName evidence="7">Protein kinase domain-containing protein</fullName>
    </recommendedName>
</protein>
<evidence type="ECO:0000256" key="2">
    <source>
        <dbReference type="ARBA" id="ARBA00022679"/>
    </source>
</evidence>
<dbReference type="InterPro" id="IPR058053">
    <property type="entry name" value="RamC_C"/>
</dbReference>
<dbReference type="GO" id="GO:0004691">
    <property type="term" value="F:cAMP-dependent protein kinase activity"/>
    <property type="evidence" value="ECO:0007669"/>
    <property type="project" value="TreeGrafter"/>
</dbReference>
<evidence type="ECO:0000259" key="7">
    <source>
        <dbReference type="PROSITE" id="PS50011"/>
    </source>
</evidence>
<dbReference type="InterPro" id="IPR000719">
    <property type="entry name" value="Prot_kinase_dom"/>
</dbReference>
<evidence type="ECO:0000313" key="8">
    <source>
        <dbReference type="EMBL" id="MBA9053518.1"/>
    </source>
</evidence>
<dbReference type="InterPro" id="IPR053524">
    <property type="entry name" value="Aerial_hyphae_peptide-synth"/>
</dbReference>
<dbReference type="AlphaFoldDB" id="A0A7W3RLL6"/>
<keyword evidence="3" id="KW-0547">Nucleotide-binding</keyword>
<gene>
    <name evidence="8" type="ORF">HDA42_002696</name>
</gene>
<keyword evidence="2" id="KW-0808">Transferase</keyword>
<evidence type="ECO:0000256" key="3">
    <source>
        <dbReference type="ARBA" id="ARBA00022741"/>
    </source>
</evidence>
<keyword evidence="4" id="KW-0418">Kinase</keyword>
<evidence type="ECO:0000256" key="1">
    <source>
        <dbReference type="ARBA" id="ARBA00022527"/>
    </source>
</evidence>
<dbReference type="SMART" id="SM00220">
    <property type="entry name" value="S_TKc"/>
    <property type="match status" value="1"/>
</dbReference>
<evidence type="ECO:0000256" key="5">
    <source>
        <dbReference type="ARBA" id="ARBA00022840"/>
    </source>
</evidence>
<dbReference type="SUPFAM" id="SSF56112">
    <property type="entry name" value="Protein kinase-like (PK-like)"/>
    <property type="match status" value="1"/>
</dbReference>
<dbReference type="InterPro" id="IPR057929">
    <property type="entry name" value="RamC_N"/>
</dbReference>
<dbReference type="GeneID" id="93981239"/>
<dbReference type="Pfam" id="PF25816">
    <property type="entry name" value="RamC_N"/>
    <property type="match status" value="1"/>
</dbReference>
<organism evidence="8 9">
    <name type="scientific">Streptomyces murinus</name>
    <dbReference type="NCBI Taxonomy" id="33900"/>
    <lineage>
        <taxon>Bacteria</taxon>
        <taxon>Bacillati</taxon>
        <taxon>Actinomycetota</taxon>
        <taxon>Actinomycetes</taxon>
        <taxon>Kitasatosporales</taxon>
        <taxon>Streptomycetaceae</taxon>
        <taxon>Streptomyces</taxon>
    </lineage>
</organism>
<reference evidence="8 9" key="1">
    <citation type="submission" date="2020-08" db="EMBL/GenBank/DDBJ databases">
        <title>Sequencing the genomes of 1000 actinobacteria strains.</title>
        <authorList>
            <person name="Klenk H.-P."/>
        </authorList>
    </citation>
    <scope>NUCLEOTIDE SEQUENCE [LARGE SCALE GENOMIC DNA]</scope>
    <source>
        <strain evidence="8 9">DSM 41827</strain>
    </source>
</reference>
<proteinExistence type="predicted"/>
<dbReference type="GO" id="GO:0005524">
    <property type="term" value="F:ATP binding"/>
    <property type="evidence" value="ECO:0007669"/>
    <property type="project" value="UniProtKB-KW"/>
</dbReference>
<dbReference type="NCBIfam" id="NF038151">
    <property type="entry name" value="lanthi_synth_III"/>
    <property type="match status" value="1"/>
</dbReference>
<dbReference type="Gene3D" id="1.50.10.10">
    <property type="match status" value="1"/>
</dbReference>
<dbReference type="CDD" id="cd04791">
    <property type="entry name" value="LanC_SerThrkinase"/>
    <property type="match status" value="1"/>
</dbReference>
<feature type="domain" description="Protein kinase" evidence="7">
    <location>
        <begin position="225"/>
        <end position="486"/>
    </location>
</feature>
<accession>A0A7W3RLL6</accession>
<comment type="caution">
    <text evidence="8">The sequence shown here is derived from an EMBL/GenBank/DDBJ whole genome shotgun (WGS) entry which is preliminary data.</text>
</comment>
<feature type="compositionally biased region" description="Basic and acidic residues" evidence="6">
    <location>
        <begin position="878"/>
        <end position="896"/>
    </location>
</feature>
<dbReference type="PROSITE" id="PS50011">
    <property type="entry name" value="PROTEIN_KINASE_DOM"/>
    <property type="match status" value="1"/>
</dbReference>
<sequence length="896" mass="96389">MDDYLRYCQPGSDFYDRPAADAQERFGLTGRPAPEGWTLSHDDVWSHFAPEGHELPEQGWKVHVSVVPREAAEVIEIAAAYCFERRIAFKVLLGPATHRRLNSKYAPRGGSGKLITVYPLDDTELKGVLDELSVLLEGREGPYVLSDLRWRRGPLYVRFGGFRRMHTVDGKGRRVLAVRTPDGTLVPDPRGPGFRPPEWVEIPAFLRGQMTAAAVAGQAGPPMPYTVRGALHFSNGGGIYLAEDPATGGRVVLREARPHAGIDGRGDDAVTRLYREARTLEALGDLDFVPDFKGTFTVWEHHYLAQEYIEGTTLWEFLAARNPAARGAADRAAFADYTRTALGILDRLESALAALHARGYVFGDLHPRNVMVRPDGRIALVDFEIAHRPGLDPAPAIACPGYVAEHAGSGTDRDTYALDCVRMALFLPLTLMLDLDPGKTGELTDAVGELFPVPVELTRRIRTGLTRPGALDRTGPERIGPERDFAAAAGDLGGPAMRALMASLARAIHASATPERTDRLFPGDPKGLEDGGYNLAYGAAGVLYALRGAGLATDPGHARWLADALRRAPARPGLHTGFHGAALVLHGLGHEQEAYDALDRAAPETAATRSPGLESGLAGIALVLRHLARATGDPHWRDELDGVSTRLADLVGDAADDLRPGLLHGFTGAALFFLRRYADTGDEACLDHAGRALDRDLAHCRTDDAGEVQLADGARLLPYLGVGGAGLAEAVALYHRHRPDERLAALHRGILRACHAPFAVEPGLFMGRAGLITALAGAETRPVPLAQLARHVRRLSWHAVTRDGGPDGPPGIAFPGHRLLRLSMDLSNGTAGVLLALRACARAAGAPPAPVRPTVTESAWAEATGLPYRASRPPEGAQDFRGRPAPDRPTHEEDSR</sequence>
<dbReference type="RefSeq" id="WP_182775637.1">
    <property type="nucleotide sequence ID" value="NZ_BAAAHW010000006.1"/>
</dbReference>
<dbReference type="Pfam" id="PF05147">
    <property type="entry name" value="LANC_like"/>
    <property type="match status" value="1"/>
</dbReference>
<feature type="region of interest" description="Disordered" evidence="6">
    <location>
        <begin position="846"/>
        <end position="896"/>
    </location>
</feature>
<dbReference type="Gene3D" id="1.10.510.10">
    <property type="entry name" value="Transferase(Phosphotransferase) domain 1"/>
    <property type="match status" value="1"/>
</dbReference>
<evidence type="ECO:0000313" key="9">
    <source>
        <dbReference type="Proteomes" id="UP000577386"/>
    </source>
</evidence>
<keyword evidence="5" id="KW-0067">ATP-binding</keyword>
<dbReference type="Proteomes" id="UP000577386">
    <property type="component" value="Unassembled WGS sequence"/>
</dbReference>
<dbReference type="PANTHER" id="PTHR24353">
    <property type="entry name" value="CYCLIC NUCLEOTIDE-DEPENDENT PROTEIN KINASE"/>
    <property type="match status" value="1"/>
</dbReference>
<dbReference type="SMART" id="SM01260">
    <property type="entry name" value="LANC_like"/>
    <property type="match status" value="1"/>
</dbReference>
<dbReference type="InterPro" id="IPR012341">
    <property type="entry name" value="6hp_glycosidase-like_sf"/>
</dbReference>
<dbReference type="EMBL" id="JACJIJ010000002">
    <property type="protein sequence ID" value="MBA9053518.1"/>
    <property type="molecule type" value="Genomic_DNA"/>
</dbReference>
<keyword evidence="9" id="KW-1185">Reference proteome</keyword>
<evidence type="ECO:0000256" key="6">
    <source>
        <dbReference type="SAM" id="MobiDB-lite"/>
    </source>
</evidence>
<dbReference type="PANTHER" id="PTHR24353:SF143">
    <property type="entry name" value="PROTEIN KINASE DOMAIN-CONTAINING PROTEIN"/>
    <property type="match status" value="1"/>
</dbReference>
<dbReference type="Pfam" id="PF00069">
    <property type="entry name" value="Pkinase"/>
    <property type="match status" value="1"/>
</dbReference>
<dbReference type="GO" id="GO:0005975">
    <property type="term" value="P:carbohydrate metabolic process"/>
    <property type="evidence" value="ECO:0007669"/>
    <property type="project" value="InterPro"/>
</dbReference>
<dbReference type="SUPFAM" id="SSF158745">
    <property type="entry name" value="LanC-like"/>
    <property type="match status" value="1"/>
</dbReference>
<dbReference type="GO" id="GO:0005952">
    <property type="term" value="C:cAMP-dependent protein kinase complex"/>
    <property type="evidence" value="ECO:0007669"/>
    <property type="project" value="TreeGrafter"/>
</dbReference>
<dbReference type="Gene3D" id="1.50.10.20">
    <property type="match status" value="1"/>
</dbReference>
<dbReference type="InterPro" id="IPR007822">
    <property type="entry name" value="LANC-like"/>
</dbReference>
<keyword evidence="1" id="KW-0723">Serine/threonine-protein kinase</keyword>
<evidence type="ECO:0000256" key="4">
    <source>
        <dbReference type="ARBA" id="ARBA00022777"/>
    </source>
</evidence>
<dbReference type="InterPro" id="IPR011009">
    <property type="entry name" value="Kinase-like_dom_sf"/>
</dbReference>
<name>A0A7W3RLL6_STRMR</name>